<dbReference type="Gene3D" id="2.60.40.2060">
    <property type="match status" value="1"/>
</dbReference>
<feature type="domain" description="DUF3823" evidence="1">
    <location>
        <begin position="32"/>
        <end position="117"/>
    </location>
</feature>
<dbReference type="Gene3D" id="2.60.40.1120">
    <property type="entry name" value="Carboxypeptidase-like, regulatory domain"/>
    <property type="match status" value="1"/>
</dbReference>
<comment type="caution">
    <text evidence="2">The sequence shown here is derived from an EMBL/GenBank/DDBJ whole genome shotgun (WGS) entry which is preliminary data.</text>
</comment>
<evidence type="ECO:0000259" key="1">
    <source>
        <dbReference type="Pfam" id="PF12866"/>
    </source>
</evidence>
<evidence type="ECO:0000313" key="3">
    <source>
        <dbReference type="Proteomes" id="UP001597116"/>
    </source>
</evidence>
<evidence type="ECO:0000313" key="2">
    <source>
        <dbReference type="EMBL" id="MFD1143765.1"/>
    </source>
</evidence>
<gene>
    <name evidence="2" type="ORF">ACFQ4C_21735</name>
</gene>
<dbReference type="Proteomes" id="UP001597116">
    <property type="component" value="Unassembled WGS sequence"/>
</dbReference>
<dbReference type="EMBL" id="JBHTLP010000019">
    <property type="protein sequence ID" value="MFD1143765.1"/>
    <property type="molecule type" value="Genomic_DNA"/>
</dbReference>
<organism evidence="2 3">
    <name type="scientific">Larkinella insperata</name>
    <dbReference type="NCBI Taxonomy" id="332158"/>
    <lineage>
        <taxon>Bacteria</taxon>
        <taxon>Pseudomonadati</taxon>
        <taxon>Bacteroidota</taxon>
        <taxon>Cytophagia</taxon>
        <taxon>Cytophagales</taxon>
        <taxon>Spirosomataceae</taxon>
        <taxon>Larkinella</taxon>
    </lineage>
</organism>
<proteinExistence type="predicted"/>
<dbReference type="RefSeq" id="WP_265993689.1">
    <property type="nucleotide sequence ID" value="NZ_CP110973.1"/>
</dbReference>
<reference evidence="3" key="1">
    <citation type="journal article" date="2019" name="Int. J. Syst. Evol. Microbiol.">
        <title>The Global Catalogue of Microorganisms (GCM) 10K type strain sequencing project: providing services to taxonomists for standard genome sequencing and annotation.</title>
        <authorList>
            <consortium name="The Broad Institute Genomics Platform"/>
            <consortium name="The Broad Institute Genome Sequencing Center for Infectious Disease"/>
            <person name="Wu L."/>
            <person name="Ma J."/>
        </authorList>
    </citation>
    <scope>NUCLEOTIDE SEQUENCE [LARGE SCALE GENOMIC DNA]</scope>
    <source>
        <strain evidence="3">CCUG 55608</strain>
    </source>
</reference>
<dbReference type="PROSITE" id="PS51257">
    <property type="entry name" value="PROKAR_LIPOPROTEIN"/>
    <property type="match status" value="1"/>
</dbReference>
<name>A0ABW3QNM0_9BACT</name>
<dbReference type="Pfam" id="PF12866">
    <property type="entry name" value="DUF3823"/>
    <property type="match status" value="1"/>
</dbReference>
<protein>
    <submittedName>
        <fullName evidence="2">DUF3823 domain-containing protein</fullName>
    </submittedName>
</protein>
<accession>A0ABW3QNM0</accession>
<sequence length="228" mass="24870">MIRKRIMTSLLAGLILTSCSKIDNYVAPNGGIRGKLIDKITNEGLQAEQPNGFTVKLFEKGGKLNSPIAFQGKPDGTFENAFVFQNEYKVLVTEGAFFPIDTAVITIGASTENNFEVVPFLAITDATVTPAAGKVTVNYRLKRAQVGDKIVERKVLVSRVPTVNNSVFDFKAQTELAAVSDTDILAGMFSDEVTGLSSGQTYYVRIAARTNNPLKKYNYSKIFTVKVP</sequence>
<keyword evidence="3" id="KW-1185">Reference proteome</keyword>
<dbReference type="InterPro" id="IPR024278">
    <property type="entry name" value="DUF3823_N"/>
</dbReference>